<accession>A0ABU0GAH3</accession>
<keyword evidence="3" id="KW-1185">Reference proteome</keyword>
<evidence type="ECO:0000313" key="3">
    <source>
        <dbReference type="Proteomes" id="UP001238496"/>
    </source>
</evidence>
<dbReference type="RefSeq" id="WP_307374832.1">
    <property type="nucleotide sequence ID" value="NZ_JAUSUW010000010.1"/>
</dbReference>
<protein>
    <recommendedName>
        <fullName evidence="4">GcrA cell cycle regulator</fullName>
    </recommendedName>
</protein>
<evidence type="ECO:0000313" key="2">
    <source>
        <dbReference type="EMBL" id="MDQ0422357.1"/>
    </source>
</evidence>
<evidence type="ECO:0000256" key="1">
    <source>
        <dbReference type="SAM" id="MobiDB-lite"/>
    </source>
</evidence>
<reference evidence="2 3" key="1">
    <citation type="submission" date="2023-07" db="EMBL/GenBank/DDBJ databases">
        <title>Genomic Encyclopedia of Type Strains, Phase IV (KMG-IV): sequencing the most valuable type-strain genomes for metagenomic binning, comparative biology and taxonomic classification.</title>
        <authorList>
            <person name="Goeker M."/>
        </authorList>
    </citation>
    <scope>NUCLEOTIDE SEQUENCE [LARGE SCALE GENOMIC DNA]</scope>
    <source>
        <strain evidence="2 3">DSM 1111</strain>
    </source>
</reference>
<gene>
    <name evidence="2" type="ORF">J2045_003405</name>
</gene>
<evidence type="ECO:0008006" key="4">
    <source>
        <dbReference type="Google" id="ProtNLM"/>
    </source>
</evidence>
<dbReference type="Proteomes" id="UP001238496">
    <property type="component" value="Unassembled WGS sequence"/>
</dbReference>
<feature type="compositionally biased region" description="Basic and acidic residues" evidence="1">
    <location>
        <begin position="64"/>
        <end position="75"/>
    </location>
</feature>
<organism evidence="2 3">
    <name type="scientific">Peteryoungia aggregata LMG 23059</name>
    <dbReference type="NCBI Taxonomy" id="1368425"/>
    <lineage>
        <taxon>Bacteria</taxon>
        <taxon>Pseudomonadati</taxon>
        <taxon>Pseudomonadota</taxon>
        <taxon>Alphaproteobacteria</taxon>
        <taxon>Hyphomicrobiales</taxon>
        <taxon>Rhizobiaceae</taxon>
        <taxon>Peteryoungia</taxon>
    </lineage>
</organism>
<dbReference type="EMBL" id="JAUSUW010000010">
    <property type="protein sequence ID" value="MDQ0422357.1"/>
    <property type="molecule type" value="Genomic_DNA"/>
</dbReference>
<proteinExistence type="predicted"/>
<comment type="caution">
    <text evidence="2">The sequence shown here is derived from an EMBL/GenBank/DDBJ whole genome shotgun (WGS) entry which is preliminary data.</text>
</comment>
<sequence length="117" mass="13209">MGAHKWNWTSELDRKLRGLNASGLTMRKIAVELGVSGSAVQKRMSDLGIPPAFAKRVHKNLRGQQRERRVDDVRKSQVSHQQDIRRGFSIPAHLQPEYFELLKGGLAIAEARNRLGL</sequence>
<name>A0ABU0GAH3_9HYPH</name>
<feature type="region of interest" description="Disordered" evidence="1">
    <location>
        <begin position="62"/>
        <end position="84"/>
    </location>
</feature>